<evidence type="ECO:0000313" key="5">
    <source>
        <dbReference type="Proteomes" id="UP000694397"/>
    </source>
</evidence>
<dbReference type="GO" id="GO:0015074">
    <property type="term" value="P:DNA integration"/>
    <property type="evidence" value="ECO:0007669"/>
    <property type="project" value="InterPro"/>
</dbReference>
<feature type="domain" description="Integrase catalytic" evidence="3">
    <location>
        <begin position="145"/>
        <end position="303"/>
    </location>
</feature>
<dbReference type="InterPro" id="IPR012337">
    <property type="entry name" value="RNaseH-like_sf"/>
</dbReference>
<reference evidence="4 5" key="1">
    <citation type="submission" date="2019-04" db="EMBL/GenBank/DDBJ databases">
        <authorList>
            <consortium name="Wellcome Sanger Institute Data Sharing"/>
        </authorList>
    </citation>
    <scope>NUCLEOTIDE SEQUENCE [LARGE SCALE GENOMIC DNA]</scope>
</reference>
<protein>
    <recommendedName>
        <fullName evidence="1">Gypsy retrotransposon integrase-like protein 1</fullName>
    </recommendedName>
</protein>
<accession>A0A8C9S5X6</accession>
<evidence type="ECO:0000256" key="2">
    <source>
        <dbReference type="SAM" id="MobiDB-lite"/>
    </source>
</evidence>
<dbReference type="OrthoDB" id="413122at2759"/>
<dbReference type="Proteomes" id="UP000694397">
    <property type="component" value="Chromosome 12"/>
</dbReference>
<dbReference type="AlphaFoldDB" id="A0A8C9S5X6"/>
<dbReference type="Gene3D" id="3.30.420.10">
    <property type="entry name" value="Ribonuclease H-like superfamily/Ribonuclease H"/>
    <property type="match status" value="1"/>
</dbReference>
<dbReference type="PROSITE" id="PS50994">
    <property type="entry name" value="INTEGRASE"/>
    <property type="match status" value="1"/>
</dbReference>
<dbReference type="InterPro" id="IPR001584">
    <property type="entry name" value="Integrase_cat-core"/>
</dbReference>
<reference evidence="4" key="2">
    <citation type="submission" date="2025-08" db="UniProtKB">
        <authorList>
            <consortium name="Ensembl"/>
        </authorList>
    </citation>
    <scope>IDENTIFICATION</scope>
</reference>
<dbReference type="InterPro" id="IPR050951">
    <property type="entry name" value="Retrovirus_Pol_polyprotein"/>
</dbReference>
<name>A0A8C9S5X6_SCLFO</name>
<dbReference type="GeneTree" id="ENSGT00940000164419"/>
<evidence type="ECO:0000313" key="4">
    <source>
        <dbReference type="Ensembl" id="ENSSFOP00015029156.1"/>
    </source>
</evidence>
<feature type="region of interest" description="Disordered" evidence="2">
    <location>
        <begin position="409"/>
        <end position="432"/>
    </location>
</feature>
<dbReference type="Ensembl" id="ENSSFOT00015029491.2">
    <property type="protein sequence ID" value="ENSSFOP00015029156.1"/>
    <property type="gene ID" value="ENSSFOG00015018735.2"/>
</dbReference>
<proteinExistence type="predicted"/>
<dbReference type="Gene3D" id="1.10.340.70">
    <property type="match status" value="1"/>
</dbReference>
<organism evidence="4 5">
    <name type="scientific">Scleropages formosus</name>
    <name type="common">Asian bonytongue</name>
    <name type="synonym">Osteoglossum formosum</name>
    <dbReference type="NCBI Taxonomy" id="113540"/>
    <lineage>
        <taxon>Eukaryota</taxon>
        <taxon>Metazoa</taxon>
        <taxon>Chordata</taxon>
        <taxon>Craniata</taxon>
        <taxon>Vertebrata</taxon>
        <taxon>Euteleostomi</taxon>
        <taxon>Actinopterygii</taxon>
        <taxon>Neopterygii</taxon>
        <taxon>Teleostei</taxon>
        <taxon>Osteoglossocephala</taxon>
        <taxon>Osteoglossomorpha</taxon>
        <taxon>Osteoglossiformes</taxon>
        <taxon>Osteoglossidae</taxon>
        <taxon>Scleropages</taxon>
    </lineage>
</organism>
<sequence>MLSMDSLQVAEEEVVESTSSRLEDIYTFLAEGCYPQSMSPIRRKNLKRYALKFIIEEERLYYVGPKKEEKREVVIDAERKRQIFLECHFNDIGHHLGQKKTVSRIQNKYYWLGIVKDVVDWIKVCETCQHAERSKNMSRTGRPIKVESPWEVLSIEVFGPFPETKQGNTNVVIITDYLSKWVEASPVQKGDSLSVARCISTAIYRFGSVKTVLCSESADFCDEVSKHLHDRWTIVQKVSPVEQSQVNTLYDHSSSLLKEAIRQVVTEKQAEWDDYVDSVLFVFRTSANPTTKFTPYYLMFNREATLPSEMEADLLKYHLGQEVYPAKEEIVTSFMRAMQDQQNTVKQLVIANMNAAYKQEKKNAKRRVRNIPSITFKVEDPLFGTRESPPLKKLKESLLLPFPVEAVLDSEQSGSDDKKSDLEYPLPVSGVP</sequence>
<dbReference type="PANTHER" id="PTHR37984">
    <property type="entry name" value="PROTEIN CBG26694"/>
    <property type="match status" value="1"/>
</dbReference>
<reference evidence="4" key="3">
    <citation type="submission" date="2025-09" db="UniProtKB">
        <authorList>
            <consortium name="Ensembl"/>
        </authorList>
    </citation>
    <scope>IDENTIFICATION</scope>
</reference>
<evidence type="ECO:0000259" key="3">
    <source>
        <dbReference type="PROSITE" id="PS50994"/>
    </source>
</evidence>
<dbReference type="InterPro" id="IPR041588">
    <property type="entry name" value="Integrase_H2C2"/>
</dbReference>
<dbReference type="FunFam" id="1.10.340.70:FF:000001">
    <property type="entry name" value="Retrovirus-related Pol polyprotein from transposon gypsy-like Protein"/>
    <property type="match status" value="1"/>
</dbReference>
<dbReference type="PANTHER" id="PTHR37984:SF5">
    <property type="entry name" value="PROTEIN NYNRIN-LIKE"/>
    <property type="match status" value="1"/>
</dbReference>
<dbReference type="GO" id="GO:0003676">
    <property type="term" value="F:nucleic acid binding"/>
    <property type="evidence" value="ECO:0007669"/>
    <property type="project" value="InterPro"/>
</dbReference>
<dbReference type="SUPFAM" id="SSF53098">
    <property type="entry name" value="Ribonuclease H-like"/>
    <property type="match status" value="1"/>
</dbReference>
<evidence type="ECO:0000256" key="1">
    <source>
        <dbReference type="ARBA" id="ARBA00039658"/>
    </source>
</evidence>
<dbReference type="InterPro" id="IPR036397">
    <property type="entry name" value="RNaseH_sf"/>
</dbReference>
<dbReference type="Pfam" id="PF17921">
    <property type="entry name" value="Integrase_H2C2"/>
    <property type="match status" value="1"/>
</dbReference>
<keyword evidence="5" id="KW-1185">Reference proteome</keyword>